<name>A0ACB8QEP3_9AGAM</name>
<reference evidence="1" key="2">
    <citation type="journal article" date="2022" name="New Phytol.">
        <title>Evolutionary transition to the ectomycorrhizal habit in the genomes of a hyperdiverse lineage of mushroom-forming fungi.</title>
        <authorList>
            <person name="Looney B."/>
            <person name="Miyauchi S."/>
            <person name="Morin E."/>
            <person name="Drula E."/>
            <person name="Courty P.E."/>
            <person name="Kohler A."/>
            <person name="Kuo A."/>
            <person name="LaButti K."/>
            <person name="Pangilinan J."/>
            <person name="Lipzen A."/>
            <person name="Riley R."/>
            <person name="Andreopoulos W."/>
            <person name="He G."/>
            <person name="Johnson J."/>
            <person name="Nolan M."/>
            <person name="Tritt A."/>
            <person name="Barry K.W."/>
            <person name="Grigoriev I.V."/>
            <person name="Nagy L.G."/>
            <person name="Hibbett D."/>
            <person name="Henrissat B."/>
            <person name="Matheny P.B."/>
            <person name="Labbe J."/>
            <person name="Martin F.M."/>
        </authorList>
    </citation>
    <scope>NUCLEOTIDE SEQUENCE</scope>
    <source>
        <strain evidence="1">EC-137</strain>
    </source>
</reference>
<gene>
    <name evidence="1" type="ORF">K488DRAFT_87919</name>
</gene>
<evidence type="ECO:0000313" key="1">
    <source>
        <dbReference type="EMBL" id="KAI0030283.1"/>
    </source>
</evidence>
<dbReference type="Proteomes" id="UP000814128">
    <property type="component" value="Unassembled WGS sequence"/>
</dbReference>
<dbReference type="EMBL" id="MU273630">
    <property type="protein sequence ID" value="KAI0030283.1"/>
    <property type="molecule type" value="Genomic_DNA"/>
</dbReference>
<reference evidence="1" key="1">
    <citation type="submission" date="2021-02" db="EMBL/GenBank/DDBJ databases">
        <authorList>
            <consortium name="DOE Joint Genome Institute"/>
            <person name="Ahrendt S."/>
            <person name="Looney B.P."/>
            <person name="Miyauchi S."/>
            <person name="Morin E."/>
            <person name="Drula E."/>
            <person name="Courty P.E."/>
            <person name="Chicoki N."/>
            <person name="Fauchery L."/>
            <person name="Kohler A."/>
            <person name="Kuo A."/>
            <person name="Labutti K."/>
            <person name="Pangilinan J."/>
            <person name="Lipzen A."/>
            <person name="Riley R."/>
            <person name="Andreopoulos W."/>
            <person name="He G."/>
            <person name="Johnson J."/>
            <person name="Barry K.W."/>
            <person name="Grigoriev I.V."/>
            <person name="Nagy L."/>
            <person name="Hibbett D."/>
            <person name="Henrissat B."/>
            <person name="Matheny P.B."/>
            <person name="Labbe J."/>
            <person name="Martin F."/>
        </authorList>
    </citation>
    <scope>NUCLEOTIDE SEQUENCE</scope>
    <source>
        <strain evidence="1">EC-137</strain>
    </source>
</reference>
<sequence length="305" mass="33257">MCFFLIISAYRPPIQPADEVIRKFRWLRETTYWVDGVLDDLEDKRTGLETVLQWVVDDNPEVVKGVRNGSAEKDVTIDDRRVQSDHPSPPQTPSLVLRLNNKTRGRGETSNSRADYYSSTYYSGPRRGVRPRALAREGKDAQTALTSISGYGAIFATLGAISFFGASTAWTSVFSANHGDAVLLCWSASLFAISVVSAGSAGAIASSDQIDFERDTVPRRTFGMFAVLSAVLVLGGMFLMSAAAFNLDPIPDAFDARQKRLFRAAGAVSIGVSLALVFVAVGVRVAYSHNGTVFGWKIRPFKAKE</sequence>
<keyword evidence="2" id="KW-1185">Reference proteome</keyword>
<comment type="caution">
    <text evidence="1">The sequence shown here is derived from an EMBL/GenBank/DDBJ whole genome shotgun (WGS) entry which is preliminary data.</text>
</comment>
<protein>
    <submittedName>
        <fullName evidence="1">Uncharacterized protein</fullName>
    </submittedName>
</protein>
<accession>A0ACB8QEP3</accession>
<evidence type="ECO:0000313" key="2">
    <source>
        <dbReference type="Proteomes" id="UP000814128"/>
    </source>
</evidence>
<organism evidence="1 2">
    <name type="scientific">Vararia minispora EC-137</name>
    <dbReference type="NCBI Taxonomy" id="1314806"/>
    <lineage>
        <taxon>Eukaryota</taxon>
        <taxon>Fungi</taxon>
        <taxon>Dikarya</taxon>
        <taxon>Basidiomycota</taxon>
        <taxon>Agaricomycotina</taxon>
        <taxon>Agaricomycetes</taxon>
        <taxon>Russulales</taxon>
        <taxon>Lachnocladiaceae</taxon>
        <taxon>Vararia</taxon>
    </lineage>
</organism>
<proteinExistence type="predicted"/>